<reference evidence="2" key="1">
    <citation type="submission" date="2020-09" db="EMBL/GenBank/DDBJ databases">
        <title>Genome-Enabled Discovery of Anthraquinone Biosynthesis in Senna tora.</title>
        <authorList>
            <person name="Kang S.-H."/>
            <person name="Pandey R.P."/>
            <person name="Lee C.-M."/>
            <person name="Sim J.-S."/>
            <person name="Jeong J.-T."/>
            <person name="Choi B.-S."/>
            <person name="Jung M."/>
            <person name="Ginzburg D."/>
            <person name="Zhao K."/>
            <person name="Won S.Y."/>
            <person name="Oh T.-J."/>
            <person name="Yu Y."/>
            <person name="Kim N.-H."/>
            <person name="Lee O.R."/>
            <person name="Lee T.-H."/>
            <person name="Bashyal P."/>
            <person name="Kim T.-S."/>
            <person name="Lee W.-H."/>
            <person name="Kawkins C."/>
            <person name="Kim C.-K."/>
            <person name="Kim J.S."/>
            <person name="Ahn B.O."/>
            <person name="Rhee S.Y."/>
            <person name="Sohng J.K."/>
        </authorList>
    </citation>
    <scope>NUCLEOTIDE SEQUENCE</scope>
    <source>
        <tissue evidence="2">Leaf</tissue>
    </source>
</reference>
<name>A0A834X355_9FABA</name>
<dbReference type="AlphaFoldDB" id="A0A834X355"/>
<evidence type="ECO:0000256" key="1">
    <source>
        <dbReference type="SAM" id="MobiDB-lite"/>
    </source>
</evidence>
<dbReference type="Proteomes" id="UP000634136">
    <property type="component" value="Unassembled WGS sequence"/>
</dbReference>
<organism evidence="2 3">
    <name type="scientific">Senna tora</name>
    <dbReference type="NCBI Taxonomy" id="362788"/>
    <lineage>
        <taxon>Eukaryota</taxon>
        <taxon>Viridiplantae</taxon>
        <taxon>Streptophyta</taxon>
        <taxon>Embryophyta</taxon>
        <taxon>Tracheophyta</taxon>
        <taxon>Spermatophyta</taxon>
        <taxon>Magnoliopsida</taxon>
        <taxon>eudicotyledons</taxon>
        <taxon>Gunneridae</taxon>
        <taxon>Pentapetalae</taxon>
        <taxon>rosids</taxon>
        <taxon>fabids</taxon>
        <taxon>Fabales</taxon>
        <taxon>Fabaceae</taxon>
        <taxon>Caesalpinioideae</taxon>
        <taxon>Cassia clade</taxon>
        <taxon>Senna</taxon>
    </lineage>
</organism>
<keyword evidence="3" id="KW-1185">Reference proteome</keyword>
<protein>
    <submittedName>
        <fullName evidence="2">Uncharacterized protein</fullName>
    </submittedName>
</protein>
<evidence type="ECO:0000313" key="2">
    <source>
        <dbReference type="EMBL" id="KAF7836800.1"/>
    </source>
</evidence>
<comment type="caution">
    <text evidence="2">The sequence shown here is derived from an EMBL/GenBank/DDBJ whole genome shotgun (WGS) entry which is preliminary data.</text>
</comment>
<feature type="region of interest" description="Disordered" evidence="1">
    <location>
        <begin position="1"/>
        <end position="20"/>
    </location>
</feature>
<dbReference type="EMBL" id="JAAIUW010000004">
    <property type="protein sequence ID" value="KAF7836800.1"/>
    <property type="molecule type" value="Genomic_DNA"/>
</dbReference>
<sequence length="20" mass="2162">MANFHENLPGSAGIDCKMVQ</sequence>
<proteinExistence type="predicted"/>
<gene>
    <name evidence="2" type="ORF">G2W53_011659</name>
</gene>
<accession>A0A834X355</accession>
<evidence type="ECO:0000313" key="3">
    <source>
        <dbReference type="Proteomes" id="UP000634136"/>
    </source>
</evidence>